<dbReference type="PANTHER" id="PTHR23259:SF70">
    <property type="entry name" value="ACCESSORY GLAND PROTEIN ACP62F-RELATED"/>
    <property type="match status" value="1"/>
</dbReference>
<dbReference type="InterPro" id="IPR036084">
    <property type="entry name" value="Ser_inhib-like_sf"/>
</dbReference>
<sequence>MIVAVEMANQRILPRSDGLIWLAPADNEESCPAGETWSDCDAGCETTCENVGKPVVCPRMCVPGCVCEEPGTVRGPDKKCIHPPLCPSADEPPVTPYDVPVTLNGEWEPNLRYENKKCQYFFA</sequence>
<keyword evidence="1" id="KW-0646">Protease inhibitor</keyword>
<dbReference type="Proteomes" id="UP000499080">
    <property type="component" value="Unassembled WGS sequence"/>
</dbReference>
<dbReference type="SUPFAM" id="SSF57567">
    <property type="entry name" value="Serine protease inhibitors"/>
    <property type="match status" value="1"/>
</dbReference>
<evidence type="ECO:0000259" key="3">
    <source>
        <dbReference type="Pfam" id="PF01826"/>
    </source>
</evidence>
<protein>
    <recommendedName>
        <fullName evidence="3">TIL domain-containing protein</fullName>
    </recommendedName>
</protein>
<proteinExistence type="predicted"/>
<dbReference type="PANTHER" id="PTHR23259">
    <property type="entry name" value="RIDDLE"/>
    <property type="match status" value="1"/>
</dbReference>
<dbReference type="OrthoDB" id="6436142at2759"/>
<evidence type="ECO:0000313" key="4">
    <source>
        <dbReference type="EMBL" id="GBM18246.1"/>
    </source>
</evidence>
<dbReference type="AlphaFoldDB" id="A0A4Y2DQE3"/>
<evidence type="ECO:0000313" key="5">
    <source>
        <dbReference type="Proteomes" id="UP000499080"/>
    </source>
</evidence>
<reference evidence="4 5" key="1">
    <citation type="journal article" date="2019" name="Sci. Rep.">
        <title>Orb-weaving spider Araneus ventricosus genome elucidates the spidroin gene catalogue.</title>
        <authorList>
            <person name="Kono N."/>
            <person name="Nakamura H."/>
            <person name="Ohtoshi R."/>
            <person name="Moran D.A.P."/>
            <person name="Shinohara A."/>
            <person name="Yoshida Y."/>
            <person name="Fujiwara M."/>
            <person name="Mori M."/>
            <person name="Tomita M."/>
            <person name="Arakawa K."/>
        </authorList>
    </citation>
    <scope>NUCLEOTIDE SEQUENCE [LARGE SCALE GENOMIC DNA]</scope>
</reference>
<feature type="domain" description="TIL" evidence="3">
    <location>
        <begin position="31"/>
        <end position="86"/>
    </location>
</feature>
<dbReference type="GO" id="GO:0030414">
    <property type="term" value="F:peptidase inhibitor activity"/>
    <property type="evidence" value="ECO:0007669"/>
    <property type="project" value="UniProtKB-KW"/>
</dbReference>
<comment type="caution">
    <text evidence="4">The sequence shown here is derived from an EMBL/GenBank/DDBJ whole genome shotgun (WGS) entry which is preliminary data.</text>
</comment>
<evidence type="ECO:0000256" key="1">
    <source>
        <dbReference type="ARBA" id="ARBA00022690"/>
    </source>
</evidence>
<name>A0A4Y2DQE3_ARAVE</name>
<dbReference type="CDD" id="cd19941">
    <property type="entry name" value="TIL"/>
    <property type="match status" value="1"/>
</dbReference>
<accession>A0A4Y2DQE3</accession>
<dbReference type="Gene3D" id="2.10.25.10">
    <property type="entry name" value="Laminin"/>
    <property type="match status" value="1"/>
</dbReference>
<dbReference type="InterPro" id="IPR002919">
    <property type="entry name" value="TIL_dom"/>
</dbReference>
<dbReference type="InterPro" id="IPR051368">
    <property type="entry name" value="SerProtInhib-TIL_Domain"/>
</dbReference>
<keyword evidence="2" id="KW-1015">Disulfide bond</keyword>
<evidence type="ECO:0000256" key="2">
    <source>
        <dbReference type="ARBA" id="ARBA00023157"/>
    </source>
</evidence>
<dbReference type="EMBL" id="BGPR01000400">
    <property type="protein sequence ID" value="GBM18246.1"/>
    <property type="molecule type" value="Genomic_DNA"/>
</dbReference>
<gene>
    <name evidence="4" type="ORF">AVEN_39011_1</name>
</gene>
<keyword evidence="5" id="KW-1185">Reference proteome</keyword>
<dbReference type="Pfam" id="PF01826">
    <property type="entry name" value="TIL"/>
    <property type="match status" value="1"/>
</dbReference>
<organism evidence="4 5">
    <name type="scientific">Araneus ventricosus</name>
    <name type="common">Orbweaver spider</name>
    <name type="synonym">Epeira ventricosa</name>
    <dbReference type="NCBI Taxonomy" id="182803"/>
    <lineage>
        <taxon>Eukaryota</taxon>
        <taxon>Metazoa</taxon>
        <taxon>Ecdysozoa</taxon>
        <taxon>Arthropoda</taxon>
        <taxon>Chelicerata</taxon>
        <taxon>Arachnida</taxon>
        <taxon>Araneae</taxon>
        <taxon>Araneomorphae</taxon>
        <taxon>Entelegynae</taxon>
        <taxon>Araneoidea</taxon>
        <taxon>Araneidae</taxon>
        <taxon>Araneus</taxon>
    </lineage>
</organism>